<organism evidence="1 2">
    <name type="scientific">Penicillium roqueforti (strain FM164)</name>
    <dbReference type="NCBI Taxonomy" id="1365484"/>
    <lineage>
        <taxon>Eukaryota</taxon>
        <taxon>Fungi</taxon>
        <taxon>Dikarya</taxon>
        <taxon>Ascomycota</taxon>
        <taxon>Pezizomycotina</taxon>
        <taxon>Eurotiomycetes</taxon>
        <taxon>Eurotiomycetidae</taxon>
        <taxon>Eurotiales</taxon>
        <taxon>Aspergillaceae</taxon>
        <taxon>Penicillium</taxon>
    </lineage>
</organism>
<evidence type="ECO:0000313" key="2">
    <source>
        <dbReference type="Proteomes" id="UP000030686"/>
    </source>
</evidence>
<gene>
    <name evidence="1" type="ORF">PROQFM164_S04g000361</name>
</gene>
<dbReference type="Proteomes" id="UP000030686">
    <property type="component" value="Unassembled WGS sequence"/>
</dbReference>
<evidence type="ECO:0000313" key="1">
    <source>
        <dbReference type="EMBL" id="CDM35480.1"/>
    </source>
</evidence>
<proteinExistence type="predicted"/>
<dbReference type="EMBL" id="HG792018">
    <property type="protein sequence ID" value="CDM35480.1"/>
    <property type="molecule type" value="Genomic_DNA"/>
</dbReference>
<sequence length="46" mass="5101">MSGDPWTKTKCKLSVLVSQSTRDDGFIFLGDFCDFSNRGPPDSETN</sequence>
<name>W6QGD6_PENRF</name>
<keyword evidence="2" id="KW-1185">Reference proteome</keyword>
<accession>W6QGD6</accession>
<dbReference type="AlphaFoldDB" id="W6QGD6"/>
<protein>
    <submittedName>
        <fullName evidence="1">Genomic scaffold, ProqFM164S04</fullName>
    </submittedName>
</protein>
<reference evidence="1" key="1">
    <citation type="journal article" date="2014" name="Nat. Commun.">
        <title>Multiple recent horizontal transfers of a large genomic region in cheese making fungi.</title>
        <authorList>
            <person name="Cheeseman K."/>
            <person name="Ropars J."/>
            <person name="Renault P."/>
            <person name="Dupont J."/>
            <person name="Gouzy J."/>
            <person name="Branca A."/>
            <person name="Abraham A.L."/>
            <person name="Ceppi M."/>
            <person name="Conseiller E."/>
            <person name="Debuchy R."/>
            <person name="Malagnac F."/>
            <person name="Goarin A."/>
            <person name="Silar P."/>
            <person name="Lacoste S."/>
            <person name="Sallet E."/>
            <person name="Bensimon A."/>
            <person name="Giraud T."/>
            <person name="Brygoo Y."/>
        </authorList>
    </citation>
    <scope>NUCLEOTIDE SEQUENCE [LARGE SCALE GENOMIC DNA]</scope>
    <source>
        <strain evidence="1">FM164</strain>
    </source>
</reference>